<dbReference type="RefSeq" id="XP_018544621.1">
    <property type="nucleotide sequence ID" value="XM_018689105.2"/>
</dbReference>
<sequence length="259" mass="29456">MVQEFHVVRCFSCESFQVQQVKKVNRWSCKVCGERQSLLKEFGRGSGADCRRHVQKLNATRGAMMEEEEHNALSLWEQVEADGEETPEEGRDDQAQQTQVSRWSKYLDTPEEAGLEEEPEEENVLMDRQTLHGNSMTDRKRKRADSPEQLNCSSLRKRVRPSTTTRTTSPTQSSPTQSSPPCEMRISPPSLSTGAVSRWTRFLSSDCQVQEGEELSVSGWSQSAGGAVRPRPLFPVSSLFEIEDEFNFDDEEFLTDQRV</sequence>
<proteinExistence type="predicted"/>
<dbReference type="GO" id="GO:0003682">
    <property type="term" value="F:chromatin binding"/>
    <property type="evidence" value="ECO:0007669"/>
    <property type="project" value="TreeGrafter"/>
</dbReference>
<evidence type="ECO:0000256" key="1">
    <source>
        <dbReference type="SAM" id="MobiDB-lite"/>
    </source>
</evidence>
<dbReference type="GO" id="GO:0005634">
    <property type="term" value="C:nucleus"/>
    <property type="evidence" value="ECO:0007669"/>
    <property type="project" value="TreeGrafter"/>
</dbReference>
<feature type="compositionally biased region" description="Acidic residues" evidence="1">
    <location>
        <begin position="109"/>
        <end position="124"/>
    </location>
</feature>
<name>A0AAJ7Q209_LATCA</name>
<dbReference type="InterPro" id="IPR049472">
    <property type="entry name" value="MRNIP_N"/>
</dbReference>
<evidence type="ECO:0000313" key="3">
    <source>
        <dbReference type="Proteomes" id="UP000694890"/>
    </source>
</evidence>
<dbReference type="PANTHER" id="PTHR15863">
    <property type="entry name" value="MRN COMPLEX-INTERACTING PROTEIN"/>
    <property type="match status" value="1"/>
</dbReference>
<accession>A0AAJ7Q209</accession>
<dbReference type="KEGG" id="lcf:108891788"/>
<dbReference type="InterPro" id="IPR032739">
    <property type="entry name" value="MRNIP"/>
</dbReference>
<protein>
    <submittedName>
        <fullName evidence="4">MRN complex-interacting protein</fullName>
    </submittedName>
</protein>
<organism evidence="3 4">
    <name type="scientific">Lates calcarifer</name>
    <name type="common">Barramundi</name>
    <name type="synonym">Holocentrus calcarifer</name>
    <dbReference type="NCBI Taxonomy" id="8187"/>
    <lineage>
        <taxon>Eukaryota</taxon>
        <taxon>Metazoa</taxon>
        <taxon>Chordata</taxon>
        <taxon>Craniata</taxon>
        <taxon>Vertebrata</taxon>
        <taxon>Euteleostomi</taxon>
        <taxon>Actinopterygii</taxon>
        <taxon>Neopterygii</taxon>
        <taxon>Teleostei</taxon>
        <taxon>Neoteleostei</taxon>
        <taxon>Acanthomorphata</taxon>
        <taxon>Carangaria</taxon>
        <taxon>Carangaria incertae sedis</taxon>
        <taxon>Centropomidae</taxon>
        <taxon>Lates</taxon>
    </lineage>
</organism>
<evidence type="ECO:0000313" key="4">
    <source>
        <dbReference type="RefSeq" id="XP_018544621.1"/>
    </source>
</evidence>
<evidence type="ECO:0000259" key="2">
    <source>
        <dbReference type="Pfam" id="PF15749"/>
    </source>
</evidence>
<feature type="domain" description="MRN complex-interacting protein N-terminal" evidence="2">
    <location>
        <begin position="7"/>
        <end position="106"/>
    </location>
</feature>
<dbReference type="Proteomes" id="UP000694890">
    <property type="component" value="Unplaced"/>
</dbReference>
<dbReference type="AlphaFoldDB" id="A0AAJ7Q209"/>
<feature type="region of interest" description="Disordered" evidence="1">
    <location>
        <begin position="81"/>
        <end position="192"/>
    </location>
</feature>
<dbReference type="PANTHER" id="PTHR15863:SF2">
    <property type="entry name" value="MRN COMPLEX-INTERACTING PROTEIN"/>
    <property type="match status" value="1"/>
</dbReference>
<dbReference type="Pfam" id="PF15749">
    <property type="entry name" value="MRNIP"/>
    <property type="match status" value="1"/>
</dbReference>
<gene>
    <name evidence="4" type="primary">mrnip</name>
</gene>
<dbReference type="CTD" id="51149"/>
<dbReference type="GeneID" id="108891788"/>
<feature type="compositionally biased region" description="Low complexity" evidence="1">
    <location>
        <begin position="161"/>
        <end position="181"/>
    </location>
</feature>
<reference evidence="4" key="1">
    <citation type="submission" date="2025-08" db="UniProtKB">
        <authorList>
            <consortium name="RefSeq"/>
        </authorList>
    </citation>
    <scope>IDENTIFICATION</scope>
    <source>
        <tissue evidence="4">Brain</tissue>
    </source>
</reference>
<dbReference type="GO" id="GO:0007095">
    <property type="term" value="P:mitotic G2 DNA damage checkpoint signaling"/>
    <property type="evidence" value="ECO:0007669"/>
    <property type="project" value="TreeGrafter"/>
</dbReference>